<evidence type="ECO:0000259" key="4">
    <source>
        <dbReference type="Pfam" id="PF13472"/>
    </source>
</evidence>
<comment type="similarity">
    <text evidence="1">Belongs to the 'GDSL' lipolytic enzyme family.</text>
</comment>
<feature type="signal peptide" evidence="3">
    <location>
        <begin position="1"/>
        <end position="35"/>
    </location>
</feature>
<evidence type="ECO:0000256" key="1">
    <source>
        <dbReference type="ARBA" id="ARBA00008668"/>
    </source>
</evidence>
<accession>A0ABU0QBD5</accession>
<dbReference type="Proteomes" id="UP001243364">
    <property type="component" value="Unassembled WGS sequence"/>
</dbReference>
<keyword evidence="2" id="KW-0378">Hydrolase</keyword>
<dbReference type="InterPro" id="IPR036514">
    <property type="entry name" value="SGNH_hydro_sf"/>
</dbReference>
<evidence type="ECO:0000256" key="2">
    <source>
        <dbReference type="ARBA" id="ARBA00022801"/>
    </source>
</evidence>
<dbReference type="EMBL" id="JAUSYA010000001">
    <property type="protein sequence ID" value="MDQ0687981.1"/>
    <property type="molecule type" value="Genomic_DNA"/>
</dbReference>
<comment type="caution">
    <text evidence="5">The sequence shown here is derived from an EMBL/GenBank/DDBJ whole genome shotgun (WGS) entry which is preliminary data.</text>
</comment>
<dbReference type="PANTHER" id="PTHR43695:SF1">
    <property type="entry name" value="RHAMNOGALACTURONAN ACETYLESTERASE"/>
    <property type="match status" value="1"/>
</dbReference>
<organism evidence="5 6">
    <name type="scientific">Streptomyces achromogenes</name>
    <dbReference type="NCBI Taxonomy" id="67255"/>
    <lineage>
        <taxon>Bacteria</taxon>
        <taxon>Bacillati</taxon>
        <taxon>Actinomycetota</taxon>
        <taxon>Actinomycetes</taxon>
        <taxon>Kitasatosporales</taxon>
        <taxon>Streptomycetaceae</taxon>
        <taxon>Streptomyces</taxon>
    </lineage>
</organism>
<evidence type="ECO:0000313" key="5">
    <source>
        <dbReference type="EMBL" id="MDQ0687981.1"/>
    </source>
</evidence>
<dbReference type="PROSITE" id="PS51318">
    <property type="entry name" value="TAT"/>
    <property type="match status" value="1"/>
</dbReference>
<feature type="chain" id="PRO_5046200063" evidence="3">
    <location>
        <begin position="36"/>
        <end position="295"/>
    </location>
</feature>
<dbReference type="CDD" id="cd01821">
    <property type="entry name" value="Rhamnogalacturan_acetylesterase_like"/>
    <property type="match status" value="1"/>
</dbReference>
<dbReference type="SUPFAM" id="SSF52266">
    <property type="entry name" value="SGNH hydrolase"/>
    <property type="match status" value="1"/>
</dbReference>
<dbReference type="RefSeq" id="WP_307048321.1">
    <property type="nucleotide sequence ID" value="NZ_JAUSYA010000001.1"/>
</dbReference>
<reference evidence="5 6" key="1">
    <citation type="submission" date="2023-07" db="EMBL/GenBank/DDBJ databases">
        <title>Comparative genomics of wheat-associated soil bacteria to identify genetic determinants of phenazine resistance.</title>
        <authorList>
            <person name="Mouncey N."/>
        </authorList>
    </citation>
    <scope>NUCLEOTIDE SEQUENCE [LARGE SCALE GENOMIC DNA]</scope>
    <source>
        <strain evidence="5 6">W4I19-2</strain>
    </source>
</reference>
<gene>
    <name evidence="5" type="ORF">QFZ56_006944</name>
</gene>
<dbReference type="InterPro" id="IPR006311">
    <property type="entry name" value="TAT_signal"/>
</dbReference>
<name>A0ABU0QBD5_STRAH</name>
<feature type="domain" description="SGNH hydrolase-type esterase" evidence="4">
    <location>
        <begin position="52"/>
        <end position="208"/>
    </location>
</feature>
<evidence type="ECO:0000256" key="3">
    <source>
        <dbReference type="SAM" id="SignalP"/>
    </source>
</evidence>
<sequence>MFLRRPTGHRVTSRRLVLRVALAGIVAASSITALAGEAAAASAAATVHVHVAGDSTASTYVSSKAPRAGWGQALPVFLTSGVEVVNEAQSGASSKSFVDTGRLDRILAVIKRGDLLLVSFGHNDEKSDDPSRYTEPSTTYKQYLSRYIDRSRAKGAIPVLVTPVERRHFNSAGVISPSHGAYPAAMRQLAAAKGVPLIDLTASSTGLWNRAGVEGTKKHFMILPAGQYPNYPNGSQDNTHFQALGAIEVARLVAAAMRNQGILPAADFRRLTDPVPAGAIVWPSAAPDRGSPASR</sequence>
<keyword evidence="6" id="KW-1185">Reference proteome</keyword>
<dbReference type="InterPro" id="IPR013830">
    <property type="entry name" value="SGNH_hydro"/>
</dbReference>
<protein>
    <submittedName>
        <fullName evidence="5">Lysophospholipase L1-like esterase</fullName>
    </submittedName>
</protein>
<proteinExistence type="inferred from homology"/>
<dbReference type="Gene3D" id="3.40.50.1110">
    <property type="entry name" value="SGNH hydrolase"/>
    <property type="match status" value="1"/>
</dbReference>
<dbReference type="Pfam" id="PF13472">
    <property type="entry name" value="Lipase_GDSL_2"/>
    <property type="match status" value="1"/>
</dbReference>
<keyword evidence="3" id="KW-0732">Signal</keyword>
<dbReference type="PANTHER" id="PTHR43695">
    <property type="entry name" value="PUTATIVE (AFU_ORTHOLOGUE AFUA_2G17250)-RELATED"/>
    <property type="match status" value="1"/>
</dbReference>
<dbReference type="InterPro" id="IPR037459">
    <property type="entry name" value="RhgT-like"/>
</dbReference>
<evidence type="ECO:0000313" key="6">
    <source>
        <dbReference type="Proteomes" id="UP001243364"/>
    </source>
</evidence>